<dbReference type="AlphaFoldDB" id="A0A0V0Z103"/>
<evidence type="ECO:0000313" key="2">
    <source>
        <dbReference type="EMBL" id="KRY06142.1"/>
    </source>
</evidence>
<evidence type="ECO:0000256" key="1">
    <source>
        <dbReference type="SAM" id="Phobius"/>
    </source>
</evidence>
<evidence type="ECO:0000313" key="3">
    <source>
        <dbReference type="Proteomes" id="UP000054783"/>
    </source>
</evidence>
<proteinExistence type="predicted"/>
<keyword evidence="3" id="KW-1185">Reference proteome</keyword>
<keyword evidence="1" id="KW-1133">Transmembrane helix</keyword>
<sequence>LKVAVPLAPDCFHSDCSTNNDIIDLVVFIQFYYELKITFVLCILKMRRWNLLSVKADSKTIGITSSAEFLWCSFCSGQRDKSCSHHFVLNLASQTSVSIEFAPDCSWIVQFLSLWTPCLVMFTSVCSKCGITNSALHYHQANSMFLLMAL</sequence>
<gene>
    <name evidence="2" type="ORF">T12_13195</name>
</gene>
<feature type="transmembrane region" description="Helical" evidence="1">
    <location>
        <begin position="22"/>
        <end position="44"/>
    </location>
</feature>
<name>A0A0V0Z103_9BILA</name>
<reference evidence="2 3" key="1">
    <citation type="submission" date="2015-01" db="EMBL/GenBank/DDBJ databases">
        <title>Evolution of Trichinella species and genotypes.</title>
        <authorList>
            <person name="Korhonen P.K."/>
            <person name="Edoardo P."/>
            <person name="Giuseppe L.R."/>
            <person name="Gasser R.B."/>
        </authorList>
    </citation>
    <scope>NUCLEOTIDE SEQUENCE [LARGE SCALE GENOMIC DNA]</scope>
    <source>
        <strain evidence="2">ISS2496</strain>
    </source>
</reference>
<keyword evidence="1" id="KW-0812">Transmembrane</keyword>
<dbReference type="Proteomes" id="UP000054783">
    <property type="component" value="Unassembled WGS sequence"/>
</dbReference>
<feature type="non-terminal residue" evidence="2">
    <location>
        <position position="150"/>
    </location>
</feature>
<organism evidence="2 3">
    <name type="scientific">Trichinella patagoniensis</name>
    <dbReference type="NCBI Taxonomy" id="990121"/>
    <lineage>
        <taxon>Eukaryota</taxon>
        <taxon>Metazoa</taxon>
        <taxon>Ecdysozoa</taxon>
        <taxon>Nematoda</taxon>
        <taxon>Enoplea</taxon>
        <taxon>Dorylaimia</taxon>
        <taxon>Trichinellida</taxon>
        <taxon>Trichinellidae</taxon>
        <taxon>Trichinella</taxon>
    </lineage>
</organism>
<dbReference type="EMBL" id="JYDQ01000924">
    <property type="protein sequence ID" value="KRY06142.1"/>
    <property type="molecule type" value="Genomic_DNA"/>
</dbReference>
<keyword evidence="1" id="KW-0472">Membrane</keyword>
<protein>
    <submittedName>
        <fullName evidence="2">Uncharacterized protein</fullName>
    </submittedName>
</protein>
<feature type="non-terminal residue" evidence="2">
    <location>
        <position position="1"/>
    </location>
</feature>
<accession>A0A0V0Z103</accession>
<comment type="caution">
    <text evidence="2">The sequence shown here is derived from an EMBL/GenBank/DDBJ whole genome shotgun (WGS) entry which is preliminary data.</text>
</comment>